<accession>A0A915EHA7</accession>
<protein>
    <submittedName>
        <fullName evidence="3">Uncharacterized protein</fullName>
    </submittedName>
</protein>
<feature type="compositionally biased region" description="Polar residues" evidence="1">
    <location>
        <begin position="85"/>
        <end position="97"/>
    </location>
</feature>
<reference evidence="3" key="1">
    <citation type="submission" date="2022-11" db="UniProtKB">
        <authorList>
            <consortium name="WormBaseParasite"/>
        </authorList>
    </citation>
    <scope>IDENTIFICATION</scope>
</reference>
<feature type="region of interest" description="Disordered" evidence="1">
    <location>
        <begin position="72"/>
        <end position="97"/>
    </location>
</feature>
<proteinExistence type="predicted"/>
<dbReference type="Proteomes" id="UP000887574">
    <property type="component" value="Unplaced"/>
</dbReference>
<evidence type="ECO:0000313" key="3">
    <source>
        <dbReference type="WBParaSite" id="jg589"/>
    </source>
</evidence>
<organism evidence="2 3">
    <name type="scientific">Ditylenchus dipsaci</name>
    <dbReference type="NCBI Taxonomy" id="166011"/>
    <lineage>
        <taxon>Eukaryota</taxon>
        <taxon>Metazoa</taxon>
        <taxon>Ecdysozoa</taxon>
        <taxon>Nematoda</taxon>
        <taxon>Chromadorea</taxon>
        <taxon>Rhabditida</taxon>
        <taxon>Tylenchina</taxon>
        <taxon>Tylenchomorpha</taxon>
        <taxon>Sphaerularioidea</taxon>
        <taxon>Anguinidae</taxon>
        <taxon>Anguininae</taxon>
        <taxon>Ditylenchus</taxon>
    </lineage>
</organism>
<keyword evidence="2" id="KW-1185">Reference proteome</keyword>
<name>A0A915EHA7_9BILA</name>
<dbReference type="AlphaFoldDB" id="A0A915EHA7"/>
<dbReference type="WBParaSite" id="jg589">
    <property type="protein sequence ID" value="jg589"/>
    <property type="gene ID" value="jg589"/>
</dbReference>
<evidence type="ECO:0000313" key="2">
    <source>
        <dbReference type="Proteomes" id="UP000887574"/>
    </source>
</evidence>
<evidence type="ECO:0000256" key="1">
    <source>
        <dbReference type="SAM" id="MobiDB-lite"/>
    </source>
</evidence>
<sequence>MADYTLRSYSKVFMHLFGKKLADPRKMVQKCKTNMCIQIRGLQSKINRMVEEEEKAMRQIKVTRKGNQIAHYGHSNEIYNHKHGSSISNDEGTNQSA</sequence>
<dbReference type="Gene3D" id="6.10.140.1230">
    <property type="match status" value="1"/>
</dbReference>